<dbReference type="GO" id="GO:0004022">
    <property type="term" value="F:alcohol dehydrogenase (NAD+) activity"/>
    <property type="evidence" value="ECO:0007669"/>
    <property type="project" value="TreeGrafter"/>
</dbReference>
<dbReference type="Gene3D" id="3.90.180.10">
    <property type="entry name" value="Medium-chain alcohol dehydrogenases, catalytic domain"/>
    <property type="match status" value="1"/>
</dbReference>
<keyword evidence="5" id="KW-0560">Oxidoreductase</keyword>
<accession>A0AAJ0MDA1</accession>
<evidence type="ECO:0000256" key="6">
    <source>
        <dbReference type="ARBA" id="ARBA00023027"/>
    </source>
</evidence>
<sequence length="344" mass="36412">MSLPKTYTQAVFKASGEPLVLESVPLQLPGKDEILLKVEACGVCYSDIYTQHNGVGGGFPMVPGHEIIGKVVALGEGVSPDKWSVGSRVGSGWHGGHDGTCKACQKGWYQMCDNPIINGVTRNGGCEADAEYCVIRAEAAVRVPEHVDAAKYAPILCAGVTVFNSIRHMNVKPGETVAIQGLGGLGHLALQYARRMGYRVVAISRGTDKEKAAREFGAHHYIDSTKGDIGEQLNALGGAALAITTASTAEAITPLIKGLGVLGKLLLLSVPRELPVDVYALLKRGISVQAWPSGHAADSGDAIVFAELNDIECAIEKFPLAEAQKAYDSMLSGTVRFRAVITME</sequence>
<keyword evidence="6" id="KW-0520">NAD</keyword>
<dbReference type="Proteomes" id="UP001275084">
    <property type="component" value="Unassembled WGS sequence"/>
</dbReference>
<dbReference type="GO" id="GO:0005737">
    <property type="term" value="C:cytoplasm"/>
    <property type="evidence" value="ECO:0007669"/>
    <property type="project" value="TreeGrafter"/>
</dbReference>
<comment type="cofactor">
    <cofactor evidence="1 7">
        <name>Zn(2+)</name>
        <dbReference type="ChEBI" id="CHEBI:29105"/>
    </cofactor>
</comment>
<dbReference type="PROSITE" id="PS00059">
    <property type="entry name" value="ADH_ZINC"/>
    <property type="match status" value="1"/>
</dbReference>
<dbReference type="FunFam" id="3.40.50.720:FF:000039">
    <property type="entry name" value="Alcohol dehydrogenase AdhP"/>
    <property type="match status" value="1"/>
</dbReference>
<dbReference type="InterPro" id="IPR011032">
    <property type="entry name" value="GroES-like_sf"/>
</dbReference>
<dbReference type="Pfam" id="PF00107">
    <property type="entry name" value="ADH_zinc_N"/>
    <property type="match status" value="1"/>
</dbReference>
<evidence type="ECO:0000256" key="2">
    <source>
        <dbReference type="ARBA" id="ARBA00008072"/>
    </source>
</evidence>
<evidence type="ECO:0000259" key="8">
    <source>
        <dbReference type="SMART" id="SM00829"/>
    </source>
</evidence>
<dbReference type="SMART" id="SM00829">
    <property type="entry name" value="PKS_ER"/>
    <property type="match status" value="1"/>
</dbReference>
<comment type="similarity">
    <text evidence="2 7">Belongs to the zinc-containing alcohol dehydrogenase family.</text>
</comment>
<dbReference type="GO" id="GO:0008270">
    <property type="term" value="F:zinc ion binding"/>
    <property type="evidence" value="ECO:0007669"/>
    <property type="project" value="InterPro"/>
</dbReference>
<dbReference type="PANTHER" id="PTHR42940">
    <property type="entry name" value="ALCOHOL DEHYDROGENASE 1-RELATED"/>
    <property type="match status" value="1"/>
</dbReference>
<proteinExistence type="inferred from homology"/>
<reference evidence="9" key="2">
    <citation type="submission" date="2023-06" db="EMBL/GenBank/DDBJ databases">
        <authorList>
            <consortium name="Lawrence Berkeley National Laboratory"/>
            <person name="Haridas S."/>
            <person name="Hensen N."/>
            <person name="Bonometti L."/>
            <person name="Westerberg I."/>
            <person name="Brannstrom I.O."/>
            <person name="Guillou S."/>
            <person name="Cros-Aarteil S."/>
            <person name="Calhoun S."/>
            <person name="Kuo A."/>
            <person name="Mondo S."/>
            <person name="Pangilinan J."/>
            <person name="Riley R."/>
            <person name="Labutti K."/>
            <person name="Andreopoulos B."/>
            <person name="Lipzen A."/>
            <person name="Chen C."/>
            <person name="Yanf M."/>
            <person name="Daum C."/>
            <person name="Ng V."/>
            <person name="Clum A."/>
            <person name="Steindorff A."/>
            <person name="Ohm R."/>
            <person name="Martin F."/>
            <person name="Silar P."/>
            <person name="Natvig D."/>
            <person name="Lalanne C."/>
            <person name="Gautier V."/>
            <person name="Ament-Velasquez S.L."/>
            <person name="Kruys A."/>
            <person name="Hutchinson M.I."/>
            <person name="Powell A.J."/>
            <person name="Barry K."/>
            <person name="Miller A.N."/>
            <person name="Grigoriev I.V."/>
            <person name="Debuchy R."/>
            <person name="Gladieux P."/>
            <person name="Thoren M.H."/>
            <person name="Johannesson H."/>
        </authorList>
    </citation>
    <scope>NUCLEOTIDE SEQUENCE</scope>
    <source>
        <strain evidence="9">CBS 955.72</strain>
    </source>
</reference>
<evidence type="ECO:0000313" key="10">
    <source>
        <dbReference type="Proteomes" id="UP001275084"/>
    </source>
</evidence>
<keyword evidence="10" id="KW-1185">Reference proteome</keyword>
<evidence type="ECO:0000256" key="1">
    <source>
        <dbReference type="ARBA" id="ARBA00001947"/>
    </source>
</evidence>
<comment type="caution">
    <text evidence="9">The sequence shown here is derived from an EMBL/GenBank/DDBJ whole genome shotgun (WGS) entry which is preliminary data.</text>
</comment>
<reference evidence="9" key="1">
    <citation type="journal article" date="2023" name="Mol. Phylogenet. Evol.">
        <title>Genome-scale phylogeny and comparative genomics of the fungal order Sordariales.</title>
        <authorList>
            <person name="Hensen N."/>
            <person name="Bonometti L."/>
            <person name="Westerberg I."/>
            <person name="Brannstrom I.O."/>
            <person name="Guillou S."/>
            <person name="Cros-Aarteil S."/>
            <person name="Calhoun S."/>
            <person name="Haridas S."/>
            <person name="Kuo A."/>
            <person name="Mondo S."/>
            <person name="Pangilinan J."/>
            <person name="Riley R."/>
            <person name="LaButti K."/>
            <person name="Andreopoulos B."/>
            <person name="Lipzen A."/>
            <person name="Chen C."/>
            <person name="Yan M."/>
            <person name="Daum C."/>
            <person name="Ng V."/>
            <person name="Clum A."/>
            <person name="Steindorff A."/>
            <person name="Ohm R.A."/>
            <person name="Martin F."/>
            <person name="Silar P."/>
            <person name="Natvig D.O."/>
            <person name="Lalanne C."/>
            <person name="Gautier V."/>
            <person name="Ament-Velasquez S.L."/>
            <person name="Kruys A."/>
            <person name="Hutchinson M.I."/>
            <person name="Powell A.J."/>
            <person name="Barry K."/>
            <person name="Miller A.N."/>
            <person name="Grigoriev I.V."/>
            <person name="Debuchy R."/>
            <person name="Gladieux P."/>
            <person name="Hiltunen Thoren M."/>
            <person name="Johannesson H."/>
        </authorList>
    </citation>
    <scope>NUCLEOTIDE SEQUENCE</scope>
    <source>
        <strain evidence="9">CBS 955.72</strain>
    </source>
</reference>
<dbReference type="InterPro" id="IPR020843">
    <property type="entry name" value="ER"/>
</dbReference>
<protein>
    <submittedName>
        <fullName evidence="9">Chaperonin 10-like protein</fullName>
    </submittedName>
</protein>
<name>A0AAJ0MDA1_9PEZI</name>
<keyword evidence="3 7" id="KW-0479">Metal-binding</keyword>
<evidence type="ECO:0000256" key="5">
    <source>
        <dbReference type="ARBA" id="ARBA00023002"/>
    </source>
</evidence>
<dbReference type="EMBL" id="JAUIQD010000004">
    <property type="protein sequence ID" value="KAK3352253.1"/>
    <property type="molecule type" value="Genomic_DNA"/>
</dbReference>
<evidence type="ECO:0000313" key="9">
    <source>
        <dbReference type="EMBL" id="KAK3352253.1"/>
    </source>
</evidence>
<evidence type="ECO:0000256" key="3">
    <source>
        <dbReference type="ARBA" id="ARBA00022723"/>
    </source>
</evidence>
<keyword evidence="4 7" id="KW-0862">Zinc</keyword>
<feature type="domain" description="Enoyl reductase (ER)" evidence="8">
    <location>
        <begin position="16"/>
        <end position="341"/>
    </location>
</feature>
<dbReference type="Pfam" id="PF08240">
    <property type="entry name" value="ADH_N"/>
    <property type="match status" value="1"/>
</dbReference>
<gene>
    <name evidence="9" type="ORF">B0T25DRAFT_500174</name>
</gene>
<dbReference type="InterPro" id="IPR013149">
    <property type="entry name" value="ADH-like_C"/>
</dbReference>
<dbReference type="SUPFAM" id="SSF50129">
    <property type="entry name" value="GroES-like"/>
    <property type="match status" value="1"/>
</dbReference>
<dbReference type="InterPro" id="IPR013154">
    <property type="entry name" value="ADH-like_N"/>
</dbReference>
<dbReference type="PANTHER" id="PTHR42940:SF7">
    <property type="entry name" value="ALCOHOL DEHYDROGENASE-LIKE N-TERMINAL DOMAIN-CONTAINING PROTEIN"/>
    <property type="match status" value="1"/>
</dbReference>
<dbReference type="SUPFAM" id="SSF51735">
    <property type="entry name" value="NAD(P)-binding Rossmann-fold domains"/>
    <property type="match status" value="1"/>
</dbReference>
<organism evidence="9 10">
    <name type="scientific">Lasiosphaeria hispida</name>
    <dbReference type="NCBI Taxonomy" id="260671"/>
    <lineage>
        <taxon>Eukaryota</taxon>
        <taxon>Fungi</taxon>
        <taxon>Dikarya</taxon>
        <taxon>Ascomycota</taxon>
        <taxon>Pezizomycotina</taxon>
        <taxon>Sordariomycetes</taxon>
        <taxon>Sordariomycetidae</taxon>
        <taxon>Sordariales</taxon>
        <taxon>Lasiosphaeriaceae</taxon>
        <taxon>Lasiosphaeria</taxon>
    </lineage>
</organism>
<dbReference type="InterPro" id="IPR036291">
    <property type="entry name" value="NAD(P)-bd_dom_sf"/>
</dbReference>
<dbReference type="Gene3D" id="3.40.50.720">
    <property type="entry name" value="NAD(P)-binding Rossmann-like Domain"/>
    <property type="match status" value="1"/>
</dbReference>
<evidence type="ECO:0000256" key="4">
    <source>
        <dbReference type="ARBA" id="ARBA00022833"/>
    </source>
</evidence>
<dbReference type="AlphaFoldDB" id="A0AAJ0MDA1"/>
<evidence type="ECO:0000256" key="7">
    <source>
        <dbReference type="RuleBase" id="RU361277"/>
    </source>
</evidence>
<dbReference type="InterPro" id="IPR002328">
    <property type="entry name" value="ADH_Zn_CS"/>
</dbReference>